<dbReference type="InterPro" id="IPR005128">
    <property type="entry name" value="Acetolactate_a_deCO2ase"/>
</dbReference>
<evidence type="ECO:0000256" key="1">
    <source>
        <dbReference type="ARBA" id="ARBA00001784"/>
    </source>
</evidence>
<evidence type="ECO:0000256" key="2">
    <source>
        <dbReference type="ARBA" id="ARBA00005170"/>
    </source>
</evidence>
<comment type="catalytic activity">
    <reaction evidence="1">
        <text>(2S)-2-acetolactate + H(+) = (R)-acetoin + CO2</text>
        <dbReference type="Rhea" id="RHEA:21580"/>
        <dbReference type="ChEBI" id="CHEBI:15378"/>
        <dbReference type="ChEBI" id="CHEBI:15686"/>
        <dbReference type="ChEBI" id="CHEBI:16526"/>
        <dbReference type="ChEBI" id="CHEBI:58476"/>
        <dbReference type="EC" id="4.1.1.5"/>
    </reaction>
</comment>
<dbReference type="Pfam" id="PF03306">
    <property type="entry name" value="AAL_decarboxy"/>
    <property type="match status" value="1"/>
</dbReference>
<organism evidence="10 11">
    <name type="scientific">Pyricularia oryzae</name>
    <name type="common">Rice blast fungus</name>
    <name type="synonym">Magnaporthe oryzae</name>
    <dbReference type="NCBI Taxonomy" id="318829"/>
    <lineage>
        <taxon>Eukaryota</taxon>
        <taxon>Fungi</taxon>
        <taxon>Dikarya</taxon>
        <taxon>Ascomycota</taxon>
        <taxon>Pezizomycotina</taxon>
        <taxon>Sordariomycetes</taxon>
        <taxon>Sordariomycetidae</taxon>
        <taxon>Magnaporthales</taxon>
        <taxon>Pyriculariaceae</taxon>
        <taxon>Pyricularia</taxon>
    </lineage>
</organism>
<accession>A0A4P7NQW5</accession>
<evidence type="ECO:0000256" key="7">
    <source>
        <dbReference type="ARBA" id="ARBA00023061"/>
    </source>
</evidence>
<dbReference type="EC" id="4.1.1.5" evidence="4"/>
<dbReference type="GO" id="GO:0047605">
    <property type="term" value="F:acetolactate decarboxylase activity"/>
    <property type="evidence" value="ECO:0007669"/>
    <property type="project" value="UniProtKB-EC"/>
</dbReference>
<name>A0A4P7NQW5_PYROR</name>
<reference evidence="10 11" key="1">
    <citation type="journal article" date="2019" name="Mol. Biol. Evol.">
        <title>Blast fungal genomes show frequent chromosomal changes, gene gains and losses, and effector gene turnover.</title>
        <authorList>
            <person name="Gomez Luciano L.B."/>
            <person name="Jason Tsai I."/>
            <person name="Chuma I."/>
            <person name="Tosa Y."/>
            <person name="Chen Y.H."/>
            <person name="Li J.Y."/>
            <person name="Li M.Y."/>
            <person name="Jade Lu M.Y."/>
            <person name="Nakayashiki H."/>
            <person name="Li W.H."/>
        </authorList>
    </citation>
    <scope>NUCLEOTIDE SEQUENCE [LARGE SCALE GENOMIC DNA]</scope>
    <source>
        <strain evidence="10">MZ5-1-6</strain>
    </source>
</reference>
<proteinExistence type="inferred from homology"/>
<evidence type="ECO:0000313" key="11">
    <source>
        <dbReference type="Proteomes" id="UP000294847"/>
    </source>
</evidence>
<evidence type="ECO:0000256" key="8">
    <source>
        <dbReference type="ARBA" id="ARBA00023239"/>
    </source>
</evidence>
<dbReference type="UniPathway" id="UPA00626">
    <property type="reaction ID" value="UER00678"/>
</dbReference>
<evidence type="ECO:0000256" key="3">
    <source>
        <dbReference type="ARBA" id="ARBA00007106"/>
    </source>
</evidence>
<keyword evidence="8" id="KW-0456">Lyase</keyword>
<keyword evidence="6" id="KW-0210">Decarboxylase</keyword>
<dbReference type="SUPFAM" id="SSF117856">
    <property type="entry name" value="AF0104/ALDC/Ptd012-like"/>
    <property type="match status" value="1"/>
</dbReference>
<dbReference type="CDD" id="cd17299">
    <property type="entry name" value="acetolactate_decarboxylase"/>
    <property type="match status" value="1"/>
</dbReference>
<comment type="similarity">
    <text evidence="3">Belongs to the alpha-acetolactate decarboxylase family.</text>
</comment>
<gene>
    <name evidence="10" type="ORF">PoMZ_06505</name>
</gene>
<evidence type="ECO:0000313" key="10">
    <source>
        <dbReference type="EMBL" id="QBZ64804.1"/>
    </source>
</evidence>
<dbReference type="Gene3D" id="3.30.1330.80">
    <property type="entry name" value="Hypothetical protein, similar to alpha- acetolactate decarboxylase, domain 2"/>
    <property type="match status" value="2"/>
</dbReference>
<dbReference type="AlphaFoldDB" id="A0A4P7NQW5"/>
<keyword evidence="7" id="KW-0005">Acetoin biosynthesis</keyword>
<sequence length="251" mass="27027">MAQPKNEIFQYSIVSCLMDGVASSGMPVSDLLKHGDLGLGTFKHMVGEMIMLDGTMFQMKSDGSTVPISASPESTANDDGTEPMISPFATVTRFEPTVHDDSVSFSSKESLAEKLTQMLPGTRNIFMAFRADGVFNLTVRTAAGQQCPREKLVAVSSRQTTHTFEKERGTIVGFRSPAFSDGINVAGDHIHFISDDRKRGGHVLSLDTGEGSVSLGVAPISKVHLQLPVDDEEYNDAELKLDSEGINAVEG</sequence>
<evidence type="ECO:0000256" key="5">
    <source>
        <dbReference type="ARBA" id="ARBA00020164"/>
    </source>
</evidence>
<comment type="pathway">
    <text evidence="2">Polyol metabolism; (R,R)-butane-2,3-diol biosynthesis; (R,R)-butane-2,3-diol from pyruvate: step 2/3.</text>
</comment>
<feature type="compositionally biased region" description="Polar residues" evidence="9">
    <location>
        <begin position="63"/>
        <end position="78"/>
    </location>
</feature>
<evidence type="ECO:0000256" key="4">
    <source>
        <dbReference type="ARBA" id="ARBA00013204"/>
    </source>
</evidence>
<dbReference type="NCBIfam" id="TIGR01252">
    <property type="entry name" value="acetolac_decarb"/>
    <property type="match status" value="1"/>
</dbReference>
<evidence type="ECO:0000256" key="6">
    <source>
        <dbReference type="ARBA" id="ARBA00022793"/>
    </source>
</evidence>
<protein>
    <recommendedName>
        <fullName evidence="5">Alpha-acetolactate decarboxylase</fullName>
        <ecNumber evidence="4">4.1.1.5</ecNumber>
    </recommendedName>
</protein>
<dbReference type="PIRSF" id="PIRSF001332">
    <property type="entry name" value="Acetolac_decarb"/>
    <property type="match status" value="1"/>
</dbReference>
<dbReference type="GO" id="GO:0045151">
    <property type="term" value="P:acetoin biosynthetic process"/>
    <property type="evidence" value="ECO:0007669"/>
    <property type="project" value="UniProtKB-KW"/>
</dbReference>
<dbReference type="EMBL" id="CP034209">
    <property type="protein sequence ID" value="QBZ64804.1"/>
    <property type="molecule type" value="Genomic_DNA"/>
</dbReference>
<dbReference type="PANTHER" id="PTHR35524">
    <property type="entry name" value="ALPHA-ACETOLACTATE DECARBOXYLASE"/>
    <property type="match status" value="1"/>
</dbReference>
<evidence type="ECO:0000256" key="9">
    <source>
        <dbReference type="SAM" id="MobiDB-lite"/>
    </source>
</evidence>
<feature type="region of interest" description="Disordered" evidence="9">
    <location>
        <begin position="63"/>
        <end position="82"/>
    </location>
</feature>
<dbReference type="PANTHER" id="PTHR35524:SF1">
    <property type="entry name" value="ALPHA-ACETOLACTATE DECARBOXYLASE"/>
    <property type="match status" value="1"/>
</dbReference>
<dbReference type="Proteomes" id="UP000294847">
    <property type="component" value="Chromosome 6"/>
</dbReference>